<dbReference type="Gene3D" id="2.60.120.260">
    <property type="entry name" value="Galactose-binding domain-like"/>
    <property type="match status" value="1"/>
</dbReference>
<accession>A0A4S2FHA5</accession>
<evidence type="ECO:0000313" key="2">
    <source>
        <dbReference type="EMBL" id="TGY68207.1"/>
    </source>
</evidence>
<dbReference type="Proteomes" id="UP000310760">
    <property type="component" value="Unassembled WGS sequence"/>
</dbReference>
<name>A0A4S2FHA5_9BACT</name>
<evidence type="ECO:0000313" key="3">
    <source>
        <dbReference type="Proteomes" id="UP000310760"/>
    </source>
</evidence>
<evidence type="ECO:0000259" key="1">
    <source>
        <dbReference type="Pfam" id="PF16323"/>
    </source>
</evidence>
<reference evidence="2 3" key="1">
    <citation type="submission" date="2019-04" db="EMBL/GenBank/DDBJ databases">
        <title>Microbes associate with the intestines of laboratory mice.</title>
        <authorList>
            <person name="Navarre W."/>
            <person name="Wong E."/>
            <person name="Huang K."/>
            <person name="Tropini C."/>
            <person name="Ng K."/>
            <person name="Yu B."/>
        </authorList>
    </citation>
    <scope>NUCLEOTIDE SEQUENCE [LARGE SCALE GENOMIC DNA]</scope>
    <source>
        <strain evidence="2 3">NM22_B1</strain>
    </source>
</reference>
<sequence>MKKKLTAVCLIGGAVILCSCNDDKSSYPIPSDIENLKATSAPGQIILNWTNPTDENLYYVQAEYTIEATGKSYKKQVSQYTNELIIDNLLQKYGDINITVQPFNKGYTAGVIHQITARSEKANPTFGTPVKLKLDGKKIWTNAPFAAHPAKDVADGSTATFFHTQWQQKVEMPHYLIVDLGEEASALKFRFTNSPRAADSSWKTVNLYTSDSYDPALWFDGVKLIHGNSVDIAKGGTHKETTFTDLPAGAGKVYNSDIIPLSKPSRFLWFETTETTSGTAFFTLAELEIYACSMIIPE</sequence>
<protein>
    <submittedName>
        <fullName evidence="2">DUF4959 domain-containing protein</fullName>
    </submittedName>
</protein>
<dbReference type="RefSeq" id="WP_135952422.1">
    <property type="nucleotide sequence ID" value="NZ_CAKOCL010000036.1"/>
</dbReference>
<dbReference type="SUPFAM" id="SSF49785">
    <property type="entry name" value="Galactose-binding domain-like"/>
    <property type="match status" value="1"/>
</dbReference>
<organism evidence="2 3">
    <name type="scientific">Phocaeicola sartorii</name>
    <dbReference type="NCBI Taxonomy" id="671267"/>
    <lineage>
        <taxon>Bacteria</taxon>
        <taxon>Pseudomonadati</taxon>
        <taxon>Bacteroidota</taxon>
        <taxon>Bacteroidia</taxon>
        <taxon>Bacteroidales</taxon>
        <taxon>Bacteroidaceae</taxon>
        <taxon>Phocaeicola</taxon>
    </lineage>
</organism>
<dbReference type="Pfam" id="PF16323">
    <property type="entry name" value="DUF4959"/>
    <property type="match status" value="1"/>
</dbReference>
<comment type="caution">
    <text evidence="2">The sequence shown here is derived from an EMBL/GenBank/DDBJ whole genome shotgun (WGS) entry which is preliminary data.</text>
</comment>
<proteinExistence type="predicted"/>
<feature type="domain" description="DUF4959" evidence="1">
    <location>
        <begin position="26"/>
        <end position="102"/>
    </location>
</feature>
<dbReference type="PROSITE" id="PS51257">
    <property type="entry name" value="PROKAR_LIPOPROTEIN"/>
    <property type="match status" value="1"/>
</dbReference>
<dbReference type="InterPro" id="IPR032527">
    <property type="entry name" value="DUF4959"/>
</dbReference>
<gene>
    <name evidence="2" type="ORF">E5339_17310</name>
</gene>
<dbReference type="EMBL" id="SRYJ01000044">
    <property type="protein sequence ID" value="TGY68207.1"/>
    <property type="molecule type" value="Genomic_DNA"/>
</dbReference>
<dbReference type="AlphaFoldDB" id="A0A4S2FHA5"/>
<dbReference type="InterPro" id="IPR008979">
    <property type="entry name" value="Galactose-bd-like_sf"/>
</dbReference>